<reference evidence="1 2" key="1">
    <citation type="journal article" date="2011" name="Science">
        <title>The ecoresponsive genome of Daphnia pulex.</title>
        <authorList>
            <person name="Colbourne J.K."/>
            <person name="Pfrender M.E."/>
            <person name="Gilbert D."/>
            <person name="Thomas W.K."/>
            <person name="Tucker A."/>
            <person name="Oakley T.H."/>
            <person name="Tokishita S."/>
            <person name="Aerts A."/>
            <person name="Arnold G.J."/>
            <person name="Basu M.K."/>
            <person name="Bauer D.J."/>
            <person name="Caceres C.E."/>
            <person name="Carmel L."/>
            <person name="Casola C."/>
            <person name="Choi J.H."/>
            <person name="Detter J.C."/>
            <person name="Dong Q."/>
            <person name="Dusheyko S."/>
            <person name="Eads B.D."/>
            <person name="Frohlich T."/>
            <person name="Geiler-Samerotte K.A."/>
            <person name="Gerlach D."/>
            <person name="Hatcher P."/>
            <person name="Jogdeo S."/>
            <person name="Krijgsveld J."/>
            <person name="Kriventseva E.V."/>
            <person name="Kultz D."/>
            <person name="Laforsch C."/>
            <person name="Lindquist E."/>
            <person name="Lopez J."/>
            <person name="Manak J.R."/>
            <person name="Muller J."/>
            <person name="Pangilinan J."/>
            <person name="Patwardhan R.P."/>
            <person name="Pitluck S."/>
            <person name="Pritham E.J."/>
            <person name="Rechtsteiner A."/>
            <person name="Rho M."/>
            <person name="Rogozin I.B."/>
            <person name="Sakarya O."/>
            <person name="Salamov A."/>
            <person name="Schaack S."/>
            <person name="Shapiro H."/>
            <person name="Shiga Y."/>
            <person name="Skalitzky C."/>
            <person name="Smith Z."/>
            <person name="Souvorov A."/>
            <person name="Sung W."/>
            <person name="Tang Z."/>
            <person name="Tsuchiya D."/>
            <person name="Tu H."/>
            <person name="Vos H."/>
            <person name="Wang M."/>
            <person name="Wolf Y.I."/>
            <person name="Yamagata H."/>
            <person name="Yamada T."/>
            <person name="Ye Y."/>
            <person name="Shaw J.R."/>
            <person name="Andrews J."/>
            <person name="Crease T.J."/>
            <person name="Tang H."/>
            <person name="Lucas S.M."/>
            <person name="Robertson H.M."/>
            <person name="Bork P."/>
            <person name="Koonin E.V."/>
            <person name="Zdobnov E.M."/>
            <person name="Grigoriev I.V."/>
            <person name="Lynch M."/>
            <person name="Boore J.L."/>
        </authorList>
    </citation>
    <scope>NUCLEOTIDE SEQUENCE [LARGE SCALE GENOMIC DNA]</scope>
</reference>
<proteinExistence type="predicted"/>
<keyword evidence="2" id="KW-1185">Reference proteome</keyword>
<dbReference type="EMBL" id="GL732586">
    <property type="protein sequence ID" value="EFX74081.1"/>
    <property type="molecule type" value="Genomic_DNA"/>
</dbReference>
<dbReference type="HOGENOM" id="CLU_2040438_0_0_1"/>
<gene>
    <name evidence="1" type="ORF">DAPPUDRAFT_324678</name>
</gene>
<dbReference type="Proteomes" id="UP000000305">
    <property type="component" value="Unassembled WGS sequence"/>
</dbReference>
<protein>
    <submittedName>
        <fullName evidence="1">Uncharacterized protein</fullName>
    </submittedName>
</protein>
<dbReference type="Gene3D" id="1.10.10.2590">
    <property type="entry name" value="BEN domain"/>
    <property type="match status" value="1"/>
</dbReference>
<dbReference type="AlphaFoldDB" id="E9H2F1"/>
<dbReference type="OrthoDB" id="8858716at2759"/>
<organism evidence="1 2">
    <name type="scientific">Daphnia pulex</name>
    <name type="common">Water flea</name>
    <dbReference type="NCBI Taxonomy" id="6669"/>
    <lineage>
        <taxon>Eukaryota</taxon>
        <taxon>Metazoa</taxon>
        <taxon>Ecdysozoa</taxon>
        <taxon>Arthropoda</taxon>
        <taxon>Crustacea</taxon>
        <taxon>Branchiopoda</taxon>
        <taxon>Diplostraca</taxon>
        <taxon>Cladocera</taxon>
        <taxon>Anomopoda</taxon>
        <taxon>Daphniidae</taxon>
        <taxon>Daphnia</taxon>
    </lineage>
</organism>
<evidence type="ECO:0000313" key="2">
    <source>
        <dbReference type="Proteomes" id="UP000000305"/>
    </source>
</evidence>
<accession>E9H2F1</accession>
<sequence length="121" mass="14241">MHQFQFKRYFVIVAHLDDLIWYFYSSQMFLIHPMILESLSTEKLSTYVGDLMQLLYSREFLKTHKMTNQVGGQNGNTVKLVINQLELAQIIKAVLDNFITMPKKSDITSHHGEIQQYIKEE</sequence>
<dbReference type="InParanoid" id="E9H2F1"/>
<evidence type="ECO:0000313" key="1">
    <source>
        <dbReference type="EMBL" id="EFX74081.1"/>
    </source>
</evidence>
<name>E9H2F1_DAPPU</name>
<dbReference type="KEGG" id="dpx:DAPPUDRAFT_324678"/>